<dbReference type="SUPFAM" id="SSF53335">
    <property type="entry name" value="S-adenosyl-L-methionine-dependent methyltransferases"/>
    <property type="match status" value="1"/>
</dbReference>
<proteinExistence type="predicted"/>
<evidence type="ECO:0000256" key="2">
    <source>
        <dbReference type="ARBA" id="ARBA00022679"/>
    </source>
</evidence>
<dbReference type="Proteomes" id="UP000572635">
    <property type="component" value="Unassembled WGS sequence"/>
</dbReference>
<dbReference type="GO" id="GO:0032259">
    <property type="term" value="P:methylation"/>
    <property type="evidence" value="ECO:0007669"/>
    <property type="project" value="UniProtKB-KW"/>
</dbReference>
<accession>A0A7W8QQT3</accession>
<keyword evidence="1 3" id="KW-0489">Methyltransferase</keyword>
<dbReference type="InterPro" id="IPR029063">
    <property type="entry name" value="SAM-dependent_MTases_sf"/>
</dbReference>
<comment type="caution">
    <text evidence="3">The sequence shown here is derived from an EMBL/GenBank/DDBJ whole genome shotgun (WGS) entry which is preliminary data.</text>
</comment>
<name>A0A7W8QQT3_9ACTN</name>
<reference evidence="3 4" key="1">
    <citation type="submission" date="2020-08" db="EMBL/GenBank/DDBJ databases">
        <title>Sequencing the genomes of 1000 actinobacteria strains.</title>
        <authorList>
            <person name="Klenk H.-P."/>
        </authorList>
    </citation>
    <scope>NUCLEOTIDE SEQUENCE [LARGE SCALE GENOMIC DNA]</scope>
    <source>
        <strain evidence="3 4">DSM 44551</strain>
    </source>
</reference>
<evidence type="ECO:0000313" key="3">
    <source>
        <dbReference type="EMBL" id="MBB5434885.1"/>
    </source>
</evidence>
<dbReference type="EMBL" id="JACHDB010000001">
    <property type="protein sequence ID" value="MBB5434885.1"/>
    <property type="molecule type" value="Genomic_DNA"/>
</dbReference>
<dbReference type="Pfam" id="PF13578">
    <property type="entry name" value="Methyltransf_24"/>
    <property type="match status" value="1"/>
</dbReference>
<dbReference type="GO" id="GO:0071770">
    <property type="term" value="P:DIM/DIP cell wall layer assembly"/>
    <property type="evidence" value="ECO:0007669"/>
    <property type="project" value="TreeGrafter"/>
</dbReference>
<dbReference type="GO" id="GO:0005886">
    <property type="term" value="C:plasma membrane"/>
    <property type="evidence" value="ECO:0007669"/>
    <property type="project" value="TreeGrafter"/>
</dbReference>
<evidence type="ECO:0000256" key="1">
    <source>
        <dbReference type="ARBA" id="ARBA00022603"/>
    </source>
</evidence>
<organism evidence="3 4">
    <name type="scientific">Nocardiopsis composta</name>
    <dbReference type="NCBI Taxonomy" id="157465"/>
    <lineage>
        <taxon>Bacteria</taxon>
        <taxon>Bacillati</taxon>
        <taxon>Actinomycetota</taxon>
        <taxon>Actinomycetes</taxon>
        <taxon>Streptosporangiales</taxon>
        <taxon>Nocardiopsidaceae</taxon>
        <taxon>Nocardiopsis</taxon>
    </lineage>
</organism>
<dbReference type="PANTHER" id="PTHR40048">
    <property type="entry name" value="RHAMNOSYL O-METHYLTRANSFERASE"/>
    <property type="match status" value="1"/>
</dbReference>
<protein>
    <submittedName>
        <fullName evidence="3">Putative O-methyltransferase YrrM</fullName>
    </submittedName>
</protein>
<evidence type="ECO:0000313" key="4">
    <source>
        <dbReference type="Proteomes" id="UP000572635"/>
    </source>
</evidence>
<dbReference type="GO" id="GO:0008168">
    <property type="term" value="F:methyltransferase activity"/>
    <property type="evidence" value="ECO:0007669"/>
    <property type="project" value="UniProtKB-KW"/>
</dbReference>
<dbReference type="PANTHER" id="PTHR40048:SF1">
    <property type="entry name" value="RHAMNOSYL O-METHYLTRANSFERASE"/>
    <property type="match status" value="1"/>
</dbReference>
<dbReference type="Gene3D" id="3.40.50.150">
    <property type="entry name" value="Vaccinia Virus protein VP39"/>
    <property type="match status" value="1"/>
</dbReference>
<keyword evidence="4" id="KW-1185">Reference proteome</keyword>
<dbReference type="AlphaFoldDB" id="A0A7W8QQT3"/>
<gene>
    <name evidence="3" type="ORF">HDA36_004969</name>
</gene>
<keyword evidence="2 3" id="KW-0808">Transferase</keyword>
<sequence>MTARTAPAMPADLRAAAEAAKGFMPADEGEALYRTALDYAALGPVLEVGTYCGKSTVYLAAAARAAGGTVVTVDHHHGSEEHQEGWEYHDPSLVDPRTGRLDTVGEFRGTMSAAGVEDVVIAVLGRSADVARIWGTPLGMVFIDGGHTEEAAQADYAGWAPHVVPGGALVIHDVFPDPADGGRPPYNVYRRALDSGAFTEVLAEGSLRVLRRTGDGV</sequence>